<dbReference type="InterPro" id="IPR006905">
    <property type="entry name" value="Flavin_halogenase"/>
</dbReference>
<proteinExistence type="predicted"/>
<feature type="binding site" evidence="2">
    <location>
        <position position="351"/>
    </location>
    <ligand>
        <name>FAD</name>
        <dbReference type="ChEBI" id="CHEBI:57692"/>
    </ligand>
</feature>
<sequence>MTPHSITSIVIVGGGTAGWLSAAYLNRALGSSVRITVVESASVGRVGVGESTVPTMVSTLAFLGIDERAFMRRCNATFKAAIKYVNWATGGSGERVDEFYHPFFDRPELLAQPYGVMHFPFVGEGFSSADIWAAGGERREPRFDRVCSAIPAVSDALAFAPERLPGSQTLQYAYHIDASLFADMLAEVAIERGVERRIDHVLSVELDERGFVGSLVTKSGAKLTADLFIDCSGFRGLLINGALDEPFESDAKYLPCDAAVALPAASAPERDGIFPYTMATALSAGWSWRVPLFHRLGCGYVYSSDHLDASAAEQELRDLLGPAAGEDANHLRMRIGRCRRSWVNNCVAIGLSSCFLEPLESTAIFFVEYQLAQLVNMFPSRRFAPARLHRYNETINDMYDHLRDFIVMHYCTTSRGDTAFWRRIRDDMPIPDSLATTLEEYRVGVMPQDRLRFRLFRSRSYAAILSGMGVYPEYGPPILDHAPTAPGAALLADVAERTAALLQQLPTHYEYVRKLHE</sequence>
<dbReference type="InterPro" id="IPR036188">
    <property type="entry name" value="FAD/NAD-bd_sf"/>
</dbReference>
<comment type="caution">
    <text evidence="3">The sequence shown here is derived from an EMBL/GenBank/DDBJ whole genome shotgun (WGS) entry which is preliminary data.</text>
</comment>
<dbReference type="InterPro" id="IPR033856">
    <property type="entry name" value="Trp_halogen"/>
</dbReference>
<name>A0A2S9YN53_9BACT</name>
<dbReference type="PANTHER" id="PTHR43747:SF4">
    <property type="entry name" value="FLAVIN-DEPENDENT TRYPTOPHAN HALOGENASE"/>
    <property type="match status" value="1"/>
</dbReference>
<keyword evidence="2" id="KW-0547">Nucleotide-binding</keyword>
<organism evidence="3 4">
    <name type="scientific">Enhygromyxa salina</name>
    <dbReference type="NCBI Taxonomy" id="215803"/>
    <lineage>
        <taxon>Bacteria</taxon>
        <taxon>Pseudomonadati</taxon>
        <taxon>Myxococcota</taxon>
        <taxon>Polyangia</taxon>
        <taxon>Nannocystales</taxon>
        <taxon>Nannocystaceae</taxon>
        <taxon>Enhygromyxa</taxon>
    </lineage>
</organism>
<gene>
    <name evidence="3" type="primary">prnA</name>
    <name evidence="3" type="ORF">ENSA7_38400</name>
</gene>
<evidence type="ECO:0000313" key="3">
    <source>
        <dbReference type="EMBL" id="PRQ06520.1"/>
    </source>
</evidence>
<dbReference type="GO" id="GO:0000166">
    <property type="term" value="F:nucleotide binding"/>
    <property type="evidence" value="ECO:0007669"/>
    <property type="project" value="UniProtKB-KW"/>
</dbReference>
<dbReference type="EC" id="1.14.19.9" evidence="3"/>
<accession>A0A2S9YN53</accession>
<evidence type="ECO:0000313" key="4">
    <source>
        <dbReference type="Proteomes" id="UP000238823"/>
    </source>
</evidence>
<dbReference type="Gene3D" id="3.50.50.60">
    <property type="entry name" value="FAD/NAD(P)-binding domain"/>
    <property type="match status" value="1"/>
</dbReference>
<reference evidence="3 4" key="1">
    <citation type="submission" date="2018-03" db="EMBL/GenBank/DDBJ databases">
        <title>Draft Genome Sequences of the Obligatory Marine Myxobacteria Enhygromyxa salina SWB007.</title>
        <authorList>
            <person name="Poehlein A."/>
            <person name="Moghaddam J.A."/>
            <person name="Harms H."/>
            <person name="Alanjari M."/>
            <person name="Koenig G.M."/>
            <person name="Daniel R."/>
            <person name="Schaeberle T.F."/>
        </authorList>
    </citation>
    <scope>NUCLEOTIDE SEQUENCE [LARGE SCALE GENOMIC DNA]</scope>
    <source>
        <strain evidence="3 4">SWB007</strain>
    </source>
</reference>
<keyword evidence="2" id="KW-0274">FAD</keyword>
<feature type="binding site" evidence="2">
    <location>
        <position position="79"/>
    </location>
    <ligand>
        <name>7-chloro-L-tryptophan</name>
        <dbReference type="ChEBI" id="CHEBI:58713"/>
    </ligand>
</feature>
<dbReference type="InterPro" id="IPR050816">
    <property type="entry name" value="Flavin-dep_Halogenase_NPB"/>
</dbReference>
<dbReference type="RefSeq" id="WP_181233905.1">
    <property type="nucleotide sequence ID" value="NZ_PVNL01000074.1"/>
</dbReference>
<dbReference type="AlphaFoldDB" id="A0A2S9YN53"/>
<dbReference type="EMBL" id="PVNL01000074">
    <property type="protein sequence ID" value="PRQ06520.1"/>
    <property type="molecule type" value="Genomic_DNA"/>
</dbReference>
<feature type="binding site" evidence="2">
    <location>
        <position position="201"/>
    </location>
    <ligand>
        <name>FAD</name>
        <dbReference type="ChEBI" id="CHEBI:57692"/>
    </ligand>
</feature>
<feature type="binding site" evidence="2">
    <location>
        <position position="364"/>
    </location>
    <ligand>
        <name>FAD</name>
        <dbReference type="ChEBI" id="CHEBI:57692"/>
    </ligand>
</feature>
<keyword evidence="2" id="KW-0285">Flavoprotein</keyword>
<evidence type="ECO:0000256" key="2">
    <source>
        <dbReference type="PIRSR" id="PIRSR011396-2"/>
    </source>
</evidence>
<feature type="binding site" evidence="2">
    <location>
        <begin position="14"/>
        <end position="17"/>
    </location>
    <ligand>
        <name>FAD</name>
        <dbReference type="ChEBI" id="CHEBI:57692"/>
    </ligand>
</feature>
<dbReference type="Pfam" id="PF04820">
    <property type="entry name" value="Trp_halogenase"/>
    <property type="match status" value="1"/>
</dbReference>
<feature type="binding site" evidence="2">
    <location>
        <position position="360"/>
    </location>
    <ligand>
        <name>L-tryptophan</name>
        <dbReference type="ChEBI" id="CHEBI:57912"/>
    </ligand>
</feature>
<keyword evidence="3" id="KW-0560">Oxidoreductase</keyword>
<protein>
    <submittedName>
        <fullName evidence="3">Flavin-dependent tryptophan halogenase PrnA</fullName>
        <ecNumber evidence="3">1.14.19.9</ecNumber>
    </submittedName>
</protein>
<dbReference type="SUPFAM" id="SSF51905">
    <property type="entry name" value="FAD/NAD(P)-binding domain"/>
    <property type="match status" value="1"/>
</dbReference>
<dbReference type="PIRSF" id="PIRSF011396">
    <property type="entry name" value="Trp_halogenase"/>
    <property type="match status" value="1"/>
</dbReference>
<dbReference type="PANTHER" id="PTHR43747">
    <property type="entry name" value="FAD-BINDING PROTEIN"/>
    <property type="match status" value="1"/>
</dbReference>
<evidence type="ECO:0000256" key="1">
    <source>
        <dbReference type="PIRSR" id="PIRSR011396-1"/>
    </source>
</evidence>
<dbReference type="GO" id="GO:0004497">
    <property type="term" value="F:monooxygenase activity"/>
    <property type="evidence" value="ECO:0007669"/>
    <property type="project" value="InterPro"/>
</dbReference>
<feature type="active site" evidence="1">
    <location>
        <position position="79"/>
    </location>
</feature>
<dbReference type="Proteomes" id="UP000238823">
    <property type="component" value="Unassembled WGS sequence"/>
</dbReference>